<evidence type="ECO:0000313" key="4">
    <source>
        <dbReference type="Proteomes" id="UP000619355"/>
    </source>
</evidence>
<feature type="compositionally biased region" description="Basic residues" evidence="1">
    <location>
        <begin position="88"/>
        <end position="98"/>
    </location>
</feature>
<dbReference type="PROSITE" id="PS51318">
    <property type="entry name" value="TAT"/>
    <property type="match status" value="1"/>
</dbReference>
<comment type="caution">
    <text evidence="3">The sequence shown here is derived from an EMBL/GenBank/DDBJ whole genome shotgun (WGS) entry which is preliminary data.</text>
</comment>
<dbReference type="RefSeq" id="WP_189979811.1">
    <property type="nucleotide sequence ID" value="NZ_BNBF01000004.1"/>
</dbReference>
<evidence type="ECO:0000256" key="2">
    <source>
        <dbReference type="SAM" id="SignalP"/>
    </source>
</evidence>
<name>A0A919C258_9ACTN</name>
<dbReference type="AlphaFoldDB" id="A0A919C258"/>
<feature type="signal peptide" evidence="2">
    <location>
        <begin position="1"/>
        <end position="42"/>
    </location>
</feature>
<sequence length="117" mass="11843">MAQPARRASAPRPDRARRGRRAAPSAAALAALSLGLAGQLTAQPAAAARSHLGNPFAGAPLAGHRFPEQFALLVRAACPAVPPGGGTAHRHHVQRRPGGRSAFPGTETAAGAPARPM</sequence>
<proteinExistence type="predicted"/>
<dbReference type="InterPro" id="IPR006311">
    <property type="entry name" value="TAT_signal"/>
</dbReference>
<keyword evidence="4" id="KW-1185">Reference proteome</keyword>
<evidence type="ECO:0000313" key="3">
    <source>
        <dbReference type="EMBL" id="GHG41824.1"/>
    </source>
</evidence>
<keyword evidence="2" id="KW-0732">Signal</keyword>
<dbReference type="Proteomes" id="UP000619355">
    <property type="component" value="Unassembled WGS sequence"/>
</dbReference>
<protein>
    <submittedName>
        <fullName evidence="3">Uncharacterized protein</fullName>
    </submittedName>
</protein>
<feature type="compositionally biased region" description="Low complexity" evidence="1">
    <location>
        <begin position="1"/>
        <end position="11"/>
    </location>
</feature>
<evidence type="ECO:0000256" key="1">
    <source>
        <dbReference type="SAM" id="MobiDB-lite"/>
    </source>
</evidence>
<dbReference type="EMBL" id="BNBF01000004">
    <property type="protein sequence ID" value="GHG41824.1"/>
    <property type="molecule type" value="Genomic_DNA"/>
</dbReference>
<feature type="chain" id="PRO_5039050879" evidence="2">
    <location>
        <begin position="43"/>
        <end position="117"/>
    </location>
</feature>
<feature type="region of interest" description="Disordered" evidence="1">
    <location>
        <begin position="1"/>
        <end position="25"/>
    </location>
</feature>
<gene>
    <name evidence="3" type="ORF">GCM10018980_16870</name>
</gene>
<feature type="region of interest" description="Disordered" evidence="1">
    <location>
        <begin position="82"/>
        <end position="117"/>
    </location>
</feature>
<accession>A0A919C258</accession>
<organism evidence="3 4">
    <name type="scientific">Streptomyces capoamus</name>
    <dbReference type="NCBI Taxonomy" id="68183"/>
    <lineage>
        <taxon>Bacteria</taxon>
        <taxon>Bacillati</taxon>
        <taxon>Actinomycetota</taxon>
        <taxon>Actinomycetes</taxon>
        <taxon>Kitasatosporales</taxon>
        <taxon>Streptomycetaceae</taxon>
        <taxon>Streptomyces</taxon>
    </lineage>
</organism>
<reference evidence="4" key="1">
    <citation type="journal article" date="2019" name="Int. J. Syst. Evol. Microbiol.">
        <title>The Global Catalogue of Microorganisms (GCM) 10K type strain sequencing project: providing services to taxonomists for standard genome sequencing and annotation.</title>
        <authorList>
            <consortium name="The Broad Institute Genomics Platform"/>
            <consortium name="The Broad Institute Genome Sequencing Center for Infectious Disease"/>
            <person name="Wu L."/>
            <person name="Ma J."/>
        </authorList>
    </citation>
    <scope>NUCLEOTIDE SEQUENCE [LARGE SCALE GENOMIC DNA]</scope>
    <source>
        <strain evidence="4">JCM 4253</strain>
    </source>
</reference>